<proteinExistence type="inferred from homology"/>
<dbReference type="CDD" id="cd06464">
    <property type="entry name" value="ACD_sHsps-like"/>
    <property type="match status" value="1"/>
</dbReference>
<dbReference type="Gene3D" id="2.60.40.790">
    <property type="match status" value="1"/>
</dbReference>
<evidence type="ECO:0000313" key="7">
    <source>
        <dbReference type="Proteomes" id="UP000005289"/>
    </source>
</evidence>
<organism evidence="6 7">
    <name type="scientific">Thioalkalivibrio paradoxus ARh 1</name>
    <dbReference type="NCBI Taxonomy" id="713585"/>
    <lineage>
        <taxon>Bacteria</taxon>
        <taxon>Pseudomonadati</taxon>
        <taxon>Pseudomonadota</taxon>
        <taxon>Gammaproteobacteria</taxon>
        <taxon>Chromatiales</taxon>
        <taxon>Ectothiorhodospiraceae</taxon>
        <taxon>Thioalkalivibrio</taxon>
    </lineage>
</organism>
<evidence type="ECO:0000256" key="2">
    <source>
        <dbReference type="PROSITE-ProRule" id="PRU00285"/>
    </source>
</evidence>
<accession>W0DNF4</accession>
<dbReference type="EMBL" id="CP007029">
    <property type="protein sequence ID" value="AHE98410.1"/>
    <property type="molecule type" value="Genomic_DNA"/>
</dbReference>
<evidence type="ECO:0000256" key="1">
    <source>
        <dbReference type="ARBA" id="ARBA00023016"/>
    </source>
</evidence>
<dbReference type="PANTHER" id="PTHR46733:SF4">
    <property type="entry name" value="HEAT SHOCK PROTEIN 21, CHLOROPLASTIC"/>
    <property type="match status" value="1"/>
</dbReference>
<dbReference type="InterPro" id="IPR008978">
    <property type="entry name" value="HSP20-like_chaperone"/>
</dbReference>
<dbReference type="HOGENOM" id="CLU_046737_9_3_6"/>
<feature type="region of interest" description="Disordered" evidence="4">
    <location>
        <begin position="1"/>
        <end position="28"/>
    </location>
</feature>
<evidence type="ECO:0000259" key="5">
    <source>
        <dbReference type="PROSITE" id="PS01031"/>
    </source>
</evidence>
<protein>
    <submittedName>
        <fullName evidence="6">Heat-shock protein</fullName>
    </submittedName>
</protein>
<evidence type="ECO:0000313" key="6">
    <source>
        <dbReference type="EMBL" id="AHE98410.1"/>
    </source>
</evidence>
<dbReference type="InterPro" id="IPR002068">
    <property type="entry name" value="A-crystallin/Hsp20_dom"/>
</dbReference>
<dbReference type="STRING" id="713585.THITH_09185"/>
<dbReference type="PANTHER" id="PTHR46733">
    <property type="entry name" value="26.5 KDA HEAT SHOCK PROTEIN, MITOCHONDRIAL"/>
    <property type="match status" value="1"/>
</dbReference>
<dbReference type="GO" id="GO:0009408">
    <property type="term" value="P:response to heat"/>
    <property type="evidence" value="ECO:0007669"/>
    <property type="project" value="InterPro"/>
</dbReference>
<comment type="similarity">
    <text evidence="2 3">Belongs to the small heat shock protein (HSP20) family.</text>
</comment>
<feature type="domain" description="SHSP" evidence="5">
    <location>
        <begin position="20"/>
        <end position="131"/>
    </location>
</feature>
<keyword evidence="1" id="KW-0346">Stress response</keyword>
<dbReference type="KEGG" id="tti:THITH_09185"/>
<name>W0DNF4_9GAMM</name>
<dbReference type="SUPFAM" id="SSF49764">
    <property type="entry name" value="HSP20-like chaperones"/>
    <property type="match status" value="1"/>
</dbReference>
<dbReference type="AlphaFoldDB" id="W0DNF4"/>
<dbReference type="Proteomes" id="UP000005289">
    <property type="component" value="Chromosome"/>
</dbReference>
<evidence type="ECO:0000256" key="4">
    <source>
        <dbReference type="SAM" id="MobiDB-lite"/>
    </source>
</evidence>
<evidence type="ECO:0000256" key="3">
    <source>
        <dbReference type="RuleBase" id="RU003616"/>
    </source>
</evidence>
<dbReference type="Pfam" id="PF00011">
    <property type="entry name" value="HSP20"/>
    <property type="match status" value="1"/>
</dbReference>
<dbReference type="OrthoDB" id="9788892at2"/>
<gene>
    <name evidence="6" type="ORF">THITH_09185</name>
</gene>
<dbReference type="PROSITE" id="PS01031">
    <property type="entry name" value="SHSP"/>
    <property type="match status" value="1"/>
</dbReference>
<reference evidence="6 7" key="1">
    <citation type="submission" date="2013-12" db="EMBL/GenBank/DDBJ databases">
        <authorList>
            <consortium name="DOE Joint Genome Institute"/>
            <person name="Muyzer G."/>
            <person name="Huntemann M."/>
            <person name="Han J."/>
            <person name="Chen A."/>
            <person name="Kyrpides N."/>
            <person name="Mavromatis K."/>
            <person name="Markowitz V."/>
            <person name="Palaniappan K."/>
            <person name="Ivanova N."/>
            <person name="Schaumberg A."/>
            <person name="Pati A."/>
            <person name="Liolios K."/>
            <person name="Nordberg H.P."/>
            <person name="Cantor M.N."/>
            <person name="Hua S.X."/>
            <person name="Woyke T."/>
        </authorList>
    </citation>
    <scope>NUCLEOTIDE SEQUENCE [LARGE SCALE GENOMIC DNA]</scope>
    <source>
        <strain evidence="6 7">ARh 1</strain>
    </source>
</reference>
<keyword evidence="7" id="KW-1185">Reference proteome</keyword>
<dbReference type="RefSeq" id="WP_006747416.1">
    <property type="nucleotide sequence ID" value="NZ_CP007029.1"/>
</dbReference>
<dbReference type="InterPro" id="IPR044587">
    <property type="entry name" value="HSP21-like"/>
</dbReference>
<sequence length="131" mass="14684">MNERTRVAQQQERQAARSDTPEGTLMPPVDVFEEGTGITMYADLPGVSKEGLHLHVEADTLTIEGEVALNIPEDMEATHAEVSMPRYRRVFTLSRELDTDKVSAELRNGVLKLHIPKVEHAQPRRIDVQVA</sequence>